<dbReference type="PROSITE" id="PS50977">
    <property type="entry name" value="HTH_TETR_2"/>
    <property type="match status" value="1"/>
</dbReference>
<dbReference type="PRINTS" id="PR00455">
    <property type="entry name" value="HTHTETR"/>
</dbReference>
<dbReference type="InterPro" id="IPR001647">
    <property type="entry name" value="HTH_TetR"/>
</dbReference>
<organism evidence="4 5">
    <name type="scientific">Actinomadura darangshiensis</name>
    <dbReference type="NCBI Taxonomy" id="705336"/>
    <lineage>
        <taxon>Bacteria</taxon>
        <taxon>Bacillati</taxon>
        <taxon>Actinomycetota</taxon>
        <taxon>Actinomycetes</taxon>
        <taxon>Streptosporangiales</taxon>
        <taxon>Thermomonosporaceae</taxon>
        <taxon>Actinomadura</taxon>
    </lineage>
</organism>
<dbReference type="PANTHER" id="PTHR30055:SF200">
    <property type="entry name" value="HTH-TYPE TRANSCRIPTIONAL REPRESSOR BDCR"/>
    <property type="match status" value="1"/>
</dbReference>
<gene>
    <name evidence="4" type="ORF">E1293_18070</name>
</gene>
<dbReference type="PANTHER" id="PTHR30055">
    <property type="entry name" value="HTH-TYPE TRANSCRIPTIONAL REGULATOR RUTR"/>
    <property type="match status" value="1"/>
</dbReference>
<dbReference type="InterPro" id="IPR009057">
    <property type="entry name" value="Homeodomain-like_sf"/>
</dbReference>
<keyword evidence="1 2" id="KW-0238">DNA-binding</keyword>
<evidence type="ECO:0000313" key="5">
    <source>
        <dbReference type="Proteomes" id="UP000295578"/>
    </source>
</evidence>
<sequence length="190" mass="20254">MPVQDRPLTPAGRRVLRVASELFYERGVGSVGMELIAAEAGVTKKTVYDRFGSKDALILAYLDARDERWRDFMTGRIAEVTGPRERVLATFDALGEWLATESGRGCSMVNACAELPDPAHPVHQVAAKQKAWVRALYADLVDDGTLADQLLILHEGAVVAFSVGGIRDAAAKARAAAGALLPRALSAGGP</sequence>
<feature type="DNA-binding region" description="H-T-H motif" evidence="2">
    <location>
        <begin position="32"/>
        <end position="51"/>
    </location>
</feature>
<evidence type="ECO:0000256" key="1">
    <source>
        <dbReference type="ARBA" id="ARBA00023125"/>
    </source>
</evidence>
<dbReference type="InterPro" id="IPR036271">
    <property type="entry name" value="Tet_transcr_reg_TetR-rel_C_sf"/>
</dbReference>
<dbReference type="OrthoDB" id="4214267at2"/>
<evidence type="ECO:0000313" key="4">
    <source>
        <dbReference type="EMBL" id="TDD81691.1"/>
    </source>
</evidence>
<evidence type="ECO:0000256" key="2">
    <source>
        <dbReference type="PROSITE-ProRule" id="PRU00335"/>
    </source>
</evidence>
<dbReference type="Pfam" id="PF00440">
    <property type="entry name" value="TetR_N"/>
    <property type="match status" value="1"/>
</dbReference>
<keyword evidence="5" id="KW-1185">Reference proteome</keyword>
<dbReference type="InterPro" id="IPR050109">
    <property type="entry name" value="HTH-type_TetR-like_transc_reg"/>
</dbReference>
<accession>A0A4R5B725</accession>
<evidence type="ECO:0000259" key="3">
    <source>
        <dbReference type="PROSITE" id="PS50977"/>
    </source>
</evidence>
<dbReference type="GO" id="GO:0003700">
    <property type="term" value="F:DNA-binding transcription factor activity"/>
    <property type="evidence" value="ECO:0007669"/>
    <property type="project" value="TreeGrafter"/>
</dbReference>
<dbReference type="EMBL" id="SMKY01000074">
    <property type="protein sequence ID" value="TDD81691.1"/>
    <property type="molecule type" value="Genomic_DNA"/>
</dbReference>
<dbReference type="Gene3D" id="1.10.357.10">
    <property type="entry name" value="Tetracycline Repressor, domain 2"/>
    <property type="match status" value="1"/>
</dbReference>
<dbReference type="AlphaFoldDB" id="A0A4R5B725"/>
<proteinExistence type="predicted"/>
<name>A0A4R5B725_9ACTN</name>
<feature type="domain" description="HTH tetR-type" evidence="3">
    <location>
        <begin position="9"/>
        <end position="69"/>
    </location>
</feature>
<protein>
    <submittedName>
        <fullName evidence="4">TetR/AcrR family transcriptional regulator</fullName>
    </submittedName>
</protein>
<dbReference type="SUPFAM" id="SSF46689">
    <property type="entry name" value="Homeodomain-like"/>
    <property type="match status" value="1"/>
</dbReference>
<dbReference type="RefSeq" id="WP_132198585.1">
    <property type="nucleotide sequence ID" value="NZ_SMKY01000074.1"/>
</dbReference>
<dbReference type="GO" id="GO:0000976">
    <property type="term" value="F:transcription cis-regulatory region binding"/>
    <property type="evidence" value="ECO:0007669"/>
    <property type="project" value="TreeGrafter"/>
</dbReference>
<dbReference type="Proteomes" id="UP000295578">
    <property type="component" value="Unassembled WGS sequence"/>
</dbReference>
<reference evidence="4 5" key="1">
    <citation type="submission" date="2019-03" db="EMBL/GenBank/DDBJ databases">
        <title>Draft genome sequences of novel Actinobacteria.</title>
        <authorList>
            <person name="Sahin N."/>
            <person name="Ay H."/>
            <person name="Saygin H."/>
        </authorList>
    </citation>
    <scope>NUCLEOTIDE SEQUENCE [LARGE SCALE GENOMIC DNA]</scope>
    <source>
        <strain evidence="4 5">DSM 45941</strain>
    </source>
</reference>
<comment type="caution">
    <text evidence="4">The sequence shown here is derived from an EMBL/GenBank/DDBJ whole genome shotgun (WGS) entry which is preliminary data.</text>
</comment>
<dbReference type="SUPFAM" id="SSF48498">
    <property type="entry name" value="Tetracyclin repressor-like, C-terminal domain"/>
    <property type="match status" value="1"/>
</dbReference>